<keyword evidence="3 5" id="KW-0133">Cell shape</keyword>
<dbReference type="InterPro" id="IPR042175">
    <property type="entry name" value="Cell/Rod_MreC_2"/>
</dbReference>
<proteinExistence type="inferred from homology"/>
<evidence type="ECO:0000256" key="3">
    <source>
        <dbReference type="ARBA" id="ARBA00022960"/>
    </source>
</evidence>
<protein>
    <recommendedName>
        <fullName evidence="2 5">Cell shape-determining protein MreC</fullName>
    </recommendedName>
    <alternativeName>
        <fullName evidence="4 5">Cell shape protein MreC</fullName>
    </alternativeName>
</protein>
<evidence type="ECO:0000313" key="8">
    <source>
        <dbReference type="EMBL" id="SDI32243.1"/>
    </source>
</evidence>
<dbReference type="InterPro" id="IPR007221">
    <property type="entry name" value="MreC"/>
</dbReference>
<comment type="similarity">
    <text evidence="1 5">Belongs to the MreC family.</text>
</comment>
<evidence type="ECO:0000256" key="2">
    <source>
        <dbReference type="ARBA" id="ARBA00013855"/>
    </source>
</evidence>
<comment type="function">
    <text evidence="5">Involved in formation and maintenance of cell shape.</text>
</comment>
<keyword evidence="6" id="KW-0175">Coiled coil</keyword>
<evidence type="ECO:0000256" key="6">
    <source>
        <dbReference type="SAM" id="Coils"/>
    </source>
</evidence>
<dbReference type="PANTHER" id="PTHR34138:SF1">
    <property type="entry name" value="CELL SHAPE-DETERMINING PROTEIN MREC"/>
    <property type="match status" value="1"/>
</dbReference>
<sequence length="292" mass="30954">MRDTRRARLILGLLLAAALVLVTVDHRARGGSPLTTLREIGSWAFGGVQTAMSHVVRPIGDFVSMVTSAPSAHERIERLSEENAKLRTELSGNRLDRGRSEELRRLLGTAGTAGYRVVPAQVIARRGLPGFEDAVELDVGTRDGVRPEMTVVNGEGLVGRVVQAGSGTSTVVLLSDPASAAGARLERGNEIGVVQGVGEQGRLVRFKLLDATATLAPGDRVVSFGSHRGAPYIPGVPIGVIERVEATPGELTRIGYAKPYADLTALNVVGVVVEAPKRDPRGAAPAERDRKR</sequence>
<dbReference type="PANTHER" id="PTHR34138">
    <property type="entry name" value="CELL SHAPE-DETERMINING PROTEIN MREC"/>
    <property type="match status" value="1"/>
</dbReference>
<reference evidence="8 9" key="1">
    <citation type="submission" date="2016-10" db="EMBL/GenBank/DDBJ databases">
        <authorList>
            <person name="de Groot N.N."/>
        </authorList>
    </citation>
    <scope>NUCLEOTIDE SEQUENCE [LARGE SCALE GENOMIC DNA]</scope>
    <source>
        <strain evidence="8 9">CPCC 201354</strain>
    </source>
</reference>
<dbReference type="GO" id="GO:0008360">
    <property type="term" value="P:regulation of cell shape"/>
    <property type="evidence" value="ECO:0007669"/>
    <property type="project" value="UniProtKB-KW"/>
</dbReference>
<dbReference type="AlphaFoldDB" id="A0A1G8JMH2"/>
<gene>
    <name evidence="8" type="ORF">SAMN05421505_1449</name>
</gene>
<feature type="coiled-coil region" evidence="6">
    <location>
        <begin position="69"/>
        <end position="96"/>
    </location>
</feature>
<dbReference type="RefSeq" id="WP_093175165.1">
    <property type="nucleotide sequence ID" value="NZ_FNCN01000044.1"/>
</dbReference>
<dbReference type="InterPro" id="IPR042177">
    <property type="entry name" value="Cell/Rod_1"/>
</dbReference>
<evidence type="ECO:0000256" key="4">
    <source>
        <dbReference type="ARBA" id="ARBA00032089"/>
    </source>
</evidence>
<dbReference type="GO" id="GO:0005886">
    <property type="term" value="C:plasma membrane"/>
    <property type="evidence" value="ECO:0007669"/>
    <property type="project" value="TreeGrafter"/>
</dbReference>
<evidence type="ECO:0000313" key="9">
    <source>
        <dbReference type="Proteomes" id="UP000198923"/>
    </source>
</evidence>
<dbReference type="EMBL" id="FNCN01000044">
    <property type="protein sequence ID" value="SDI32243.1"/>
    <property type="molecule type" value="Genomic_DNA"/>
</dbReference>
<dbReference type="Gene3D" id="2.40.10.340">
    <property type="entry name" value="Rod shape-determining protein MreC, domain 1"/>
    <property type="match status" value="1"/>
</dbReference>
<evidence type="ECO:0000256" key="5">
    <source>
        <dbReference type="PIRNR" id="PIRNR038471"/>
    </source>
</evidence>
<dbReference type="OrthoDB" id="5196068at2"/>
<evidence type="ECO:0000259" key="7">
    <source>
        <dbReference type="Pfam" id="PF04085"/>
    </source>
</evidence>
<organism evidence="8 9">
    <name type="scientific">Sinosporangium album</name>
    <dbReference type="NCBI Taxonomy" id="504805"/>
    <lineage>
        <taxon>Bacteria</taxon>
        <taxon>Bacillati</taxon>
        <taxon>Actinomycetota</taxon>
        <taxon>Actinomycetes</taxon>
        <taxon>Streptosporangiales</taxon>
        <taxon>Streptosporangiaceae</taxon>
        <taxon>Sinosporangium</taxon>
    </lineage>
</organism>
<dbReference type="Gene3D" id="2.40.10.350">
    <property type="entry name" value="Rod shape-determining protein MreC, domain 2"/>
    <property type="match status" value="1"/>
</dbReference>
<dbReference type="Pfam" id="PF04085">
    <property type="entry name" value="MreC"/>
    <property type="match status" value="1"/>
</dbReference>
<dbReference type="Proteomes" id="UP000198923">
    <property type="component" value="Unassembled WGS sequence"/>
</dbReference>
<evidence type="ECO:0000256" key="1">
    <source>
        <dbReference type="ARBA" id="ARBA00009369"/>
    </source>
</evidence>
<dbReference type="STRING" id="504805.SAMN05421505_1449"/>
<dbReference type="PIRSF" id="PIRSF038471">
    <property type="entry name" value="MreC"/>
    <property type="match status" value="1"/>
</dbReference>
<dbReference type="InterPro" id="IPR055342">
    <property type="entry name" value="MreC_beta-barrel_core"/>
</dbReference>
<feature type="domain" description="Rod shape-determining protein MreC beta-barrel core" evidence="7">
    <location>
        <begin position="130"/>
        <end position="272"/>
    </location>
</feature>
<name>A0A1G8JMH2_9ACTN</name>
<accession>A0A1G8JMH2</accession>
<keyword evidence="9" id="KW-1185">Reference proteome</keyword>